<evidence type="ECO:0000313" key="7">
    <source>
        <dbReference type="Proteomes" id="UP000623269"/>
    </source>
</evidence>
<accession>A0A8J7HA82</accession>
<comment type="subcellular location">
    <subcellularLocation>
        <location evidence="1">Membrane</location>
        <topology evidence="1">Multi-pass membrane protein</topology>
    </subcellularLocation>
</comment>
<feature type="transmembrane region" description="Helical" evidence="5">
    <location>
        <begin position="21"/>
        <end position="44"/>
    </location>
</feature>
<evidence type="ECO:0000256" key="4">
    <source>
        <dbReference type="ARBA" id="ARBA00023136"/>
    </source>
</evidence>
<evidence type="ECO:0000256" key="1">
    <source>
        <dbReference type="ARBA" id="ARBA00004141"/>
    </source>
</evidence>
<keyword evidence="2 5" id="KW-0812">Transmembrane</keyword>
<feature type="transmembrane region" description="Helical" evidence="5">
    <location>
        <begin position="183"/>
        <end position="204"/>
    </location>
</feature>
<dbReference type="EMBL" id="JAEAGR010000002">
    <property type="protein sequence ID" value="MBH1939686.1"/>
    <property type="molecule type" value="Genomic_DNA"/>
</dbReference>
<protein>
    <recommendedName>
        <fullName evidence="8">Peptidase S54 rhomboid domain-containing protein</fullName>
    </recommendedName>
</protein>
<dbReference type="RefSeq" id="WP_197659920.1">
    <property type="nucleotide sequence ID" value="NZ_JAEAGR010000002.1"/>
</dbReference>
<proteinExistence type="predicted"/>
<evidence type="ECO:0000256" key="5">
    <source>
        <dbReference type="SAM" id="Phobius"/>
    </source>
</evidence>
<dbReference type="InterPro" id="IPR035952">
    <property type="entry name" value="Rhomboid-like_sf"/>
</dbReference>
<feature type="transmembrane region" description="Helical" evidence="5">
    <location>
        <begin position="56"/>
        <end position="86"/>
    </location>
</feature>
<organism evidence="6 7">
    <name type="scientific">Mobilitalea sibirica</name>
    <dbReference type="NCBI Taxonomy" id="1462919"/>
    <lineage>
        <taxon>Bacteria</taxon>
        <taxon>Bacillati</taxon>
        <taxon>Bacillota</taxon>
        <taxon>Clostridia</taxon>
        <taxon>Lachnospirales</taxon>
        <taxon>Lachnospiraceae</taxon>
        <taxon>Mobilitalea</taxon>
    </lineage>
</organism>
<feature type="transmembrane region" description="Helical" evidence="5">
    <location>
        <begin position="98"/>
        <end position="119"/>
    </location>
</feature>
<feature type="transmembrane region" description="Helical" evidence="5">
    <location>
        <begin position="131"/>
        <end position="153"/>
    </location>
</feature>
<reference evidence="6" key="1">
    <citation type="submission" date="2020-12" db="EMBL/GenBank/DDBJ databases">
        <title>M. sibirica DSM 26468T genome.</title>
        <authorList>
            <person name="Thieme N."/>
            <person name="Rettenmaier R."/>
            <person name="Zverlov V."/>
            <person name="Liebl W."/>
        </authorList>
    </citation>
    <scope>NUCLEOTIDE SEQUENCE</scope>
    <source>
        <strain evidence="6">DSM 26468</strain>
    </source>
</reference>
<dbReference type="AlphaFoldDB" id="A0A8J7HA82"/>
<keyword evidence="3 5" id="KW-1133">Transmembrane helix</keyword>
<dbReference type="SUPFAM" id="SSF144091">
    <property type="entry name" value="Rhomboid-like"/>
    <property type="match status" value="1"/>
</dbReference>
<evidence type="ECO:0000256" key="2">
    <source>
        <dbReference type="ARBA" id="ARBA00022692"/>
    </source>
</evidence>
<evidence type="ECO:0000256" key="3">
    <source>
        <dbReference type="ARBA" id="ARBA00022989"/>
    </source>
</evidence>
<evidence type="ECO:0000313" key="6">
    <source>
        <dbReference type="EMBL" id="MBH1939686.1"/>
    </source>
</evidence>
<feature type="transmembrane region" description="Helical" evidence="5">
    <location>
        <begin position="160"/>
        <end position="177"/>
    </location>
</feature>
<gene>
    <name evidence="6" type="ORF">I5677_02110</name>
</gene>
<keyword evidence="4 5" id="KW-0472">Membrane</keyword>
<name>A0A8J7HA82_9FIRM</name>
<sequence>MKFINKLERLFGRYAIHNLMKYVAILYGIGFIISMLSPNIYYFFSLDFQSIAKGQIWRLVTFIIPRVGMGDLLWVAISVYVYYMIGNALERAWGAFRLNLYFFSGILFNLIAAFITYLITGISIPTSLEAINPTLFFAFAAMYPNTQFYIYFLIPVKAKYLAWFQGAMYLFTIYSYLTHDNQYYKLLIIPIVASMANFLIFFFATRNYNRISPREFQRKAKFHRQMQEARNQGPVTQQNGRNVVTRHKCAVCGRTELDDDQLEFRFCSKCDGNYEYCMEHLFTHEHVKK</sequence>
<dbReference type="Proteomes" id="UP000623269">
    <property type="component" value="Unassembled WGS sequence"/>
</dbReference>
<dbReference type="GO" id="GO:0016020">
    <property type="term" value="C:membrane"/>
    <property type="evidence" value="ECO:0007669"/>
    <property type="project" value="UniProtKB-SubCell"/>
</dbReference>
<comment type="caution">
    <text evidence="6">The sequence shown here is derived from an EMBL/GenBank/DDBJ whole genome shotgun (WGS) entry which is preliminary data.</text>
</comment>
<dbReference type="Gene3D" id="1.20.1540.10">
    <property type="entry name" value="Rhomboid-like"/>
    <property type="match status" value="1"/>
</dbReference>
<evidence type="ECO:0008006" key="8">
    <source>
        <dbReference type="Google" id="ProtNLM"/>
    </source>
</evidence>
<keyword evidence="7" id="KW-1185">Reference proteome</keyword>